<dbReference type="EMBL" id="LGGO01000242">
    <property type="protein sequence ID" value="KUK75909.1"/>
    <property type="molecule type" value="Genomic_DNA"/>
</dbReference>
<sequence length="22" mass="2409">VNSQDQAYGNNGSPLEFVIENL</sequence>
<evidence type="ECO:0000313" key="1">
    <source>
        <dbReference type="EMBL" id="KUK75909.1"/>
    </source>
</evidence>
<dbReference type="AlphaFoldDB" id="A0A117LZJ2"/>
<feature type="non-terminal residue" evidence="1">
    <location>
        <position position="1"/>
    </location>
</feature>
<evidence type="ECO:0000313" key="2">
    <source>
        <dbReference type="Proteomes" id="UP000053904"/>
    </source>
</evidence>
<organism evidence="1 2">
    <name type="scientific">candidate division WS6 bacterium 34_10</name>
    <dbReference type="NCBI Taxonomy" id="1641389"/>
    <lineage>
        <taxon>Bacteria</taxon>
        <taxon>Candidatus Dojkabacteria</taxon>
    </lineage>
</organism>
<accession>A0A117LZJ2</accession>
<name>A0A117LZJ2_9BACT</name>
<gene>
    <name evidence="1" type="ORF">XD93_1202</name>
</gene>
<protein>
    <submittedName>
        <fullName evidence="1">Uncharacterized protein</fullName>
    </submittedName>
</protein>
<reference evidence="2" key="1">
    <citation type="journal article" date="2015" name="MBio">
        <title>Genome-Resolved Metagenomic Analysis Reveals Roles for Candidate Phyla and Other Microbial Community Members in Biogeochemical Transformations in Oil Reservoirs.</title>
        <authorList>
            <person name="Hu P."/>
            <person name="Tom L."/>
            <person name="Singh A."/>
            <person name="Thomas B.C."/>
            <person name="Baker B.J."/>
            <person name="Piceno Y.M."/>
            <person name="Andersen G.L."/>
            <person name="Banfield J.F."/>
        </authorList>
    </citation>
    <scope>NUCLEOTIDE SEQUENCE [LARGE SCALE GENOMIC DNA]</scope>
</reference>
<dbReference type="Proteomes" id="UP000053904">
    <property type="component" value="Unassembled WGS sequence"/>
</dbReference>
<comment type="caution">
    <text evidence="1">The sequence shown here is derived from an EMBL/GenBank/DDBJ whole genome shotgun (WGS) entry which is preliminary data.</text>
</comment>
<proteinExistence type="predicted"/>